<gene>
    <name evidence="1" type="ORF">QQ020_33360</name>
</gene>
<comment type="caution">
    <text evidence="1">The sequence shown here is derived from an EMBL/GenBank/DDBJ whole genome shotgun (WGS) entry which is preliminary data.</text>
</comment>
<sequence>MKHIGAIFLILSICFQVFPQQWDELGDNKTTGRLGLGINNPIGRLHILQSGTNWHDGIRLALPTHHWDILTEVNGERLIIARDQNNNNGIALQNGNFGISTVAPLTKLHITQNGGNWDDGIRLELSNHHWDILTEADGQRLIIAGDQNTNNGIALQNGNFGISTVAPLTKLHITQNGGNWDDGIRIGLLSHSWDIVSDANGERLVIARDQNTAQGLSIYNGKVGIGMANPDHKLDVFGTVHAKEVKVDLNFPPQDIVFESNYNLPTLQEVKKFITKNKHLPEIPSGAEMEENGIDLSVMNMKLLKKIEELTLYQIELLEKVEAYGQEMERVKKKLQKLSK</sequence>
<reference evidence="1" key="1">
    <citation type="submission" date="2023-06" db="EMBL/GenBank/DDBJ databases">
        <title>Genomic of Agaribacillus aureum.</title>
        <authorList>
            <person name="Wang G."/>
        </authorList>
    </citation>
    <scope>NUCLEOTIDE SEQUENCE</scope>
    <source>
        <strain evidence="1">BMA12</strain>
    </source>
</reference>
<name>A0ABT8LJ85_9BACT</name>
<dbReference type="RefSeq" id="WP_346762345.1">
    <property type="nucleotide sequence ID" value="NZ_JAUJEB010000012.1"/>
</dbReference>
<dbReference type="Proteomes" id="UP001172083">
    <property type="component" value="Unassembled WGS sequence"/>
</dbReference>
<dbReference type="EMBL" id="JAUJEB010000012">
    <property type="protein sequence ID" value="MDN5217007.1"/>
    <property type="molecule type" value="Genomic_DNA"/>
</dbReference>
<keyword evidence="2" id="KW-1185">Reference proteome</keyword>
<evidence type="ECO:0000313" key="1">
    <source>
        <dbReference type="EMBL" id="MDN5217007.1"/>
    </source>
</evidence>
<proteinExistence type="predicted"/>
<protein>
    <submittedName>
        <fullName evidence="1">Uncharacterized protein</fullName>
    </submittedName>
</protein>
<evidence type="ECO:0000313" key="2">
    <source>
        <dbReference type="Proteomes" id="UP001172083"/>
    </source>
</evidence>
<organism evidence="1 2">
    <name type="scientific">Agaribacillus aureus</name>
    <dbReference type="NCBI Taxonomy" id="3051825"/>
    <lineage>
        <taxon>Bacteria</taxon>
        <taxon>Pseudomonadati</taxon>
        <taxon>Bacteroidota</taxon>
        <taxon>Cytophagia</taxon>
        <taxon>Cytophagales</taxon>
        <taxon>Splendidivirgaceae</taxon>
        <taxon>Agaribacillus</taxon>
    </lineage>
</organism>
<accession>A0ABT8LJ85</accession>